<proteinExistence type="predicted"/>
<dbReference type="EMBL" id="UZAM01009546">
    <property type="protein sequence ID" value="VDP09441.1"/>
    <property type="molecule type" value="Genomic_DNA"/>
</dbReference>
<dbReference type="AlphaFoldDB" id="A0A183IRD2"/>
<dbReference type="Proteomes" id="UP000270296">
    <property type="component" value="Unassembled WGS sequence"/>
</dbReference>
<name>A0A183IRD2_9BILA</name>
<gene>
    <name evidence="1" type="ORF">SBAD_LOCUS6179</name>
</gene>
<keyword evidence="2" id="KW-1185">Reference proteome</keyword>
<evidence type="ECO:0000313" key="1">
    <source>
        <dbReference type="EMBL" id="VDP09441.1"/>
    </source>
</evidence>
<evidence type="ECO:0000313" key="3">
    <source>
        <dbReference type="WBParaSite" id="SBAD_0000641701-mRNA-1"/>
    </source>
</evidence>
<protein>
    <submittedName>
        <fullName evidence="1 3">Uncharacterized protein</fullName>
    </submittedName>
</protein>
<organism evidence="3">
    <name type="scientific">Soboliphyme baturini</name>
    <dbReference type="NCBI Taxonomy" id="241478"/>
    <lineage>
        <taxon>Eukaryota</taxon>
        <taxon>Metazoa</taxon>
        <taxon>Ecdysozoa</taxon>
        <taxon>Nematoda</taxon>
        <taxon>Enoplea</taxon>
        <taxon>Dorylaimia</taxon>
        <taxon>Dioctophymatida</taxon>
        <taxon>Dioctophymatoidea</taxon>
        <taxon>Soboliphymatidae</taxon>
        <taxon>Soboliphyme</taxon>
    </lineage>
</organism>
<accession>A0A183IRD2</accession>
<reference evidence="1 2" key="2">
    <citation type="submission" date="2018-11" db="EMBL/GenBank/DDBJ databases">
        <authorList>
            <consortium name="Pathogen Informatics"/>
        </authorList>
    </citation>
    <scope>NUCLEOTIDE SEQUENCE [LARGE SCALE GENOMIC DNA]</scope>
</reference>
<reference evidence="3" key="1">
    <citation type="submission" date="2016-06" db="UniProtKB">
        <authorList>
            <consortium name="WormBaseParasite"/>
        </authorList>
    </citation>
    <scope>IDENTIFICATION</scope>
</reference>
<evidence type="ECO:0000313" key="2">
    <source>
        <dbReference type="Proteomes" id="UP000270296"/>
    </source>
</evidence>
<dbReference type="WBParaSite" id="SBAD_0000641701-mRNA-1">
    <property type="protein sequence ID" value="SBAD_0000641701-mRNA-1"/>
    <property type="gene ID" value="SBAD_0000641701"/>
</dbReference>
<sequence length="70" mass="7781">MFNSEYVSYCVNEKATMPFFRILLLDSDGGCSYLHLTTSREISVQSPSTMCKGDSVSECFASNRADIVQV</sequence>